<dbReference type="EMBL" id="CP054490">
    <property type="protein sequence ID" value="QKQ24628.1"/>
    <property type="molecule type" value="Genomic_DNA"/>
</dbReference>
<name>A0A6N0HQU0_9GAMM</name>
<reference evidence="1 2" key="1">
    <citation type="submission" date="2020-05" db="EMBL/GenBank/DDBJ databases">
        <title>Horizontal transmission and recombination maintain forever young bacterial symbiont genomes.</title>
        <authorList>
            <person name="Russell S.L."/>
            <person name="Pepper-Tunick E."/>
            <person name="Svedberg J."/>
            <person name="Byrne A."/>
            <person name="Ruelas Castillo J."/>
            <person name="Vollmers C."/>
            <person name="Beinart R.A."/>
            <person name="Corbett-Detig R."/>
        </authorList>
    </citation>
    <scope>NUCLEOTIDE SEQUENCE [LARGE SCALE GENOMIC DNA]</scope>
    <source>
        <strain evidence="1">JDF_Ridge</strain>
    </source>
</reference>
<evidence type="ECO:0000313" key="1">
    <source>
        <dbReference type="EMBL" id="QKQ24628.1"/>
    </source>
</evidence>
<gene>
    <name evidence="1" type="ORF">HUE58_05900</name>
</gene>
<dbReference type="KEGG" id="reo:HUE58_05900"/>
<dbReference type="Proteomes" id="UP000509429">
    <property type="component" value="Chromosome"/>
</dbReference>
<keyword evidence="2" id="KW-1185">Reference proteome</keyword>
<proteinExistence type="predicted"/>
<accession>A0A6N0HQU0</accession>
<evidence type="ECO:0000313" key="2">
    <source>
        <dbReference type="Proteomes" id="UP000509429"/>
    </source>
</evidence>
<sequence>MTARVVQKSIVLFGYPMEEVAIEDRQTLQDDIIHTFNFNVDGYRVKRFALICLRTYFVVNSRFGLFWSNR</sequence>
<organism evidence="1 2">
    <name type="scientific">Candidatus Ruthia endofausta</name>
    <dbReference type="NCBI Taxonomy" id="2738852"/>
    <lineage>
        <taxon>Bacteria</taxon>
        <taxon>Pseudomonadati</taxon>
        <taxon>Pseudomonadota</taxon>
        <taxon>Gammaproteobacteria</taxon>
        <taxon>Candidatus Pseudothioglobaceae</taxon>
        <taxon>Candidatus Ruthturnera</taxon>
    </lineage>
</organism>
<protein>
    <submittedName>
        <fullName evidence="1">Uncharacterized protein</fullName>
    </submittedName>
</protein>
<dbReference type="RefSeq" id="WP_174606064.1">
    <property type="nucleotide sequence ID" value="NZ_CP054490.1"/>
</dbReference>
<dbReference type="AlphaFoldDB" id="A0A6N0HQU0"/>